<evidence type="ECO:0000313" key="4">
    <source>
        <dbReference type="Proteomes" id="UP001595713"/>
    </source>
</evidence>
<feature type="region of interest" description="Disordered" evidence="2">
    <location>
        <begin position="1"/>
        <end position="28"/>
    </location>
</feature>
<dbReference type="PANTHER" id="PTHR35024:SF4">
    <property type="entry name" value="POLYMER-FORMING CYTOSKELETAL PROTEIN"/>
    <property type="match status" value="1"/>
</dbReference>
<organism evidence="3 4">
    <name type="scientific">Sphingomonas hylomeconis</name>
    <dbReference type="NCBI Taxonomy" id="1395958"/>
    <lineage>
        <taxon>Bacteria</taxon>
        <taxon>Pseudomonadati</taxon>
        <taxon>Pseudomonadota</taxon>
        <taxon>Alphaproteobacteria</taxon>
        <taxon>Sphingomonadales</taxon>
        <taxon>Sphingomonadaceae</taxon>
        <taxon>Sphingomonas</taxon>
    </lineage>
</organism>
<reference evidence="4" key="1">
    <citation type="journal article" date="2019" name="Int. J. Syst. Evol. Microbiol.">
        <title>The Global Catalogue of Microorganisms (GCM) 10K type strain sequencing project: providing services to taxonomists for standard genome sequencing and annotation.</title>
        <authorList>
            <consortium name="The Broad Institute Genomics Platform"/>
            <consortium name="The Broad Institute Genome Sequencing Center for Infectious Disease"/>
            <person name="Wu L."/>
            <person name="Ma J."/>
        </authorList>
    </citation>
    <scope>NUCLEOTIDE SEQUENCE [LARGE SCALE GENOMIC DNA]</scope>
    <source>
        <strain evidence="4">KCTC 42739</strain>
    </source>
</reference>
<protein>
    <submittedName>
        <fullName evidence="3">Polymer-forming cytoskeletal protein</fullName>
    </submittedName>
</protein>
<keyword evidence="4" id="KW-1185">Reference proteome</keyword>
<dbReference type="EMBL" id="JBHRXP010000003">
    <property type="protein sequence ID" value="MFC3580192.1"/>
    <property type="molecule type" value="Genomic_DNA"/>
</dbReference>
<proteinExistence type="inferred from homology"/>
<evidence type="ECO:0000256" key="1">
    <source>
        <dbReference type="ARBA" id="ARBA00044755"/>
    </source>
</evidence>
<evidence type="ECO:0000313" key="3">
    <source>
        <dbReference type="EMBL" id="MFC3580192.1"/>
    </source>
</evidence>
<evidence type="ECO:0000256" key="2">
    <source>
        <dbReference type="SAM" id="MobiDB-lite"/>
    </source>
</evidence>
<comment type="caution">
    <text evidence="3">The sequence shown here is derived from an EMBL/GenBank/DDBJ whole genome shotgun (WGS) entry which is preliminary data.</text>
</comment>
<dbReference type="InterPro" id="IPR007607">
    <property type="entry name" value="BacA/B"/>
</dbReference>
<dbReference type="RefSeq" id="WP_261295412.1">
    <property type="nucleotide sequence ID" value="NZ_JANQBK010000015.1"/>
</dbReference>
<dbReference type="Pfam" id="PF04519">
    <property type="entry name" value="Bactofilin"/>
    <property type="match status" value="1"/>
</dbReference>
<gene>
    <name evidence="3" type="ORF">ACFONA_08430</name>
</gene>
<comment type="similarity">
    <text evidence="1">Belongs to the bactofilin family.</text>
</comment>
<dbReference type="PANTHER" id="PTHR35024">
    <property type="entry name" value="HYPOTHETICAL CYTOSOLIC PROTEIN"/>
    <property type="match status" value="1"/>
</dbReference>
<sequence>MFNRDRSTGKPNTRADTPGPGGKRGMFSVIGPDVTISGTVTATADLHIDGRIEGDVTCGALVQGAGSHIIGTVAAQSARLGGQIEGNVTVRQLSVERAARIRGDVEYETIAIENGASIDGRLRHASAAAPSAAAEEPIRLISAVEASGAAA</sequence>
<dbReference type="Proteomes" id="UP001595713">
    <property type="component" value="Unassembled WGS sequence"/>
</dbReference>
<name>A0ABV7SVA3_9SPHN</name>
<accession>A0ABV7SVA3</accession>